<organism evidence="1 2">
    <name type="scientific">Acidaminobacter hydrogenoformans DSM 2784</name>
    <dbReference type="NCBI Taxonomy" id="1120920"/>
    <lineage>
        <taxon>Bacteria</taxon>
        <taxon>Bacillati</taxon>
        <taxon>Bacillota</taxon>
        <taxon>Clostridia</taxon>
        <taxon>Peptostreptococcales</taxon>
        <taxon>Acidaminobacteraceae</taxon>
        <taxon>Acidaminobacter</taxon>
    </lineage>
</organism>
<sequence>MKIIYIYNPESEVERGALGRLREELGSHIAAEYDFRKVSHIILIRATPVF</sequence>
<name>A0A1G5S1Y6_9FIRM</name>
<dbReference type="Proteomes" id="UP000199208">
    <property type="component" value="Unassembled WGS sequence"/>
</dbReference>
<evidence type="ECO:0000313" key="1">
    <source>
        <dbReference type="EMBL" id="SCZ80384.1"/>
    </source>
</evidence>
<dbReference type="AlphaFoldDB" id="A0A1G5S1Y6"/>
<keyword evidence="2" id="KW-1185">Reference proteome</keyword>
<dbReference type="RefSeq" id="WP_170829420.1">
    <property type="nucleotide sequence ID" value="NZ_FMWL01000012.1"/>
</dbReference>
<evidence type="ECO:0000313" key="2">
    <source>
        <dbReference type="Proteomes" id="UP000199208"/>
    </source>
</evidence>
<dbReference type="EMBL" id="FMWL01000012">
    <property type="protein sequence ID" value="SCZ80384.1"/>
    <property type="molecule type" value="Genomic_DNA"/>
</dbReference>
<dbReference type="STRING" id="1120920.SAMN03080599_02241"/>
<proteinExistence type="predicted"/>
<reference evidence="1 2" key="1">
    <citation type="submission" date="2016-10" db="EMBL/GenBank/DDBJ databases">
        <authorList>
            <person name="de Groot N.N."/>
        </authorList>
    </citation>
    <scope>NUCLEOTIDE SEQUENCE [LARGE SCALE GENOMIC DNA]</scope>
    <source>
        <strain evidence="1 2">DSM 2784</strain>
    </source>
</reference>
<accession>A0A1G5S1Y6</accession>
<protein>
    <submittedName>
        <fullName evidence="1">Uncharacterized protein</fullName>
    </submittedName>
</protein>
<gene>
    <name evidence="1" type="ORF">SAMN03080599_02241</name>
</gene>